<reference evidence="4 5" key="1">
    <citation type="submission" date="2016-02" db="EMBL/GenBank/DDBJ databases">
        <title>Complete Genome of H5569, the type strain of the newly described species Haematospirillium jordaniae.</title>
        <authorList>
            <person name="Nicholson A.C."/>
            <person name="Humrighouse B.W."/>
            <person name="Loparov V."/>
            <person name="McQuiston J.R."/>
        </authorList>
    </citation>
    <scope>NUCLEOTIDE SEQUENCE [LARGE SCALE GENOMIC DNA]</scope>
    <source>
        <strain evidence="4 5">H5569</strain>
    </source>
</reference>
<gene>
    <name evidence="4" type="ORF">AY555_04955</name>
</gene>
<dbReference type="OrthoDB" id="9780084at2"/>
<dbReference type="GO" id="GO:0006633">
    <property type="term" value="P:fatty acid biosynthetic process"/>
    <property type="evidence" value="ECO:0007669"/>
    <property type="project" value="TreeGrafter"/>
</dbReference>
<dbReference type="Pfam" id="PF13561">
    <property type="entry name" value="adh_short_C2"/>
    <property type="match status" value="1"/>
</dbReference>
<evidence type="ECO:0000313" key="5">
    <source>
        <dbReference type="Proteomes" id="UP000076066"/>
    </source>
</evidence>
<dbReference type="PANTHER" id="PTHR42760:SF133">
    <property type="entry name" value="3-OXOACYL-[ACYL-CARRIER-PROTEIN] REDUCTASE"/>
    <property type="match status" value="1"/>
</dbReference>
<dbReference type="Gene3D" id="3.40.50.720">
    <property type="entry name" value="NAD(P)-binding Rossmann-like Domain"/>
    <property type="match status" value="1"/>
</dbReference>
<evidence type="ECO:0000256" key="2">
    <source>
        <dbReference type="ARBA" id="ARBA00023002"/>
    </source>
</evidence>
<sequence>MHHADLSGKVALVTGGSRGIGQTIAKSLARSGIQVIITGRQSRETLDEAAAAIHTETGHNCLALLSDAADPEAVSDLYRTIDTRFRRLDILINNAGILDDARLGMISPDRMDHMLRTNLGSALLNLQTASRLMRRGKRGGAVVTISSIIGLRGNAGQVAYASAKAGLIGMTLSAAKELGRDHIRVNAVAPGFIDTAMTEHLDEKTRQKHMDSIPMGRPGTPDDVANAVCFLVSDAASYITGQTLGIDGGMVI</sequence>
<accession>A0A143DD19</accession>
<keyword evidence="5" id="KW-1185">Reference proteome</keyword>
<dbReference type="NCBIfam" id="NF009466">
    <property type="entry name" value="PRK12826.1-2"/>
    <property type="match status" value="1"/>
</dbReference>
<dbReference type="PRINTS" id="PR00081">
    <property type="entry name" value="GDHRDH"/>
</dbReference>
<dbReference type="NCBIfam" id="NF005559">
    <property type="entry name" value="PRK07231.1"/>
    <property type="match status" value="1"/>
</dbReference>
<dbReference type="SUPFAM" id="SSF51735">
    <property type="entry name" value="NAD(P)-binding Rossmann-fold domains"/>
    <property type="match status" value="1"/>
</dbReference>
<dbReference type="InterPro" id="IPR036291">
    <property type="entry name" value="NAD(P)-bd_dom_sf"/>
</dbReference>
<dbReference type="FunFam" id="3.40.50.720:FF:000173">
    <property type="entry name" value="3-oxoacyl-[acyl-carrier protein] reductase"/>
    <property type="match status" value="1"/>
</dbReference>
<protein>
    <submittedName>
        <fullName evidence="4">3-oxoacyl-ACP reductase</fullName>
    </submittedName>
</protein>
<dbReference type="PRINTS" id="PR00080">
    <property type="entry name" value="SDRFAMILY"/>
</dbReference>
<dbReference type="AlphaFoldDB" id="A0A143DD19"/>
<evidence type="ECO:0000313" key="4">
    <source>
        <dbReference type="EMBL" id="AMW34634.1"/>
    </source>
</evidence>
<proteinExistence type="inferred from homology"/>
<dbReference type="InterPro" id="IPR020904">
    <property type="entry name" value="Sc_DH/Rdtase_CS"/>
</dbReference>
<dbReference type="Proteomes" id="UP000076066">
    <property type="component" value="Chromosome"/>
</dbReference>
<dbReference type="PROSITE" id="PS00061">
    <property type="entry name" value="ADH_SHORT"/>
    <property type="match status" value="1"/>
</dbReference>
<organism evidence="4 5">
    <name type="scientific">Haematospirillum jordaniae</name>
    <dbReference type="NCBI Taxonomy" id="1549855"/>
    <lineage>
        <taxon>Bacteria</taxon>
        <taxon>Pseudomonadati</taxon>
        <taxon>Pseudomonadota</taxon>
        <taxon>Alphaproteobacteria</taxon>
        <taxon>Rhodospirillales</taxon>
        <taxon>Novispirillaceae</taxon>
        <taxon>Haematospirillum</taxon>
    </lineage>
</organism>
<dbReference type="SMART" id="SM00822">
    <property type="entry name" value="PKS_KR"/>
    <property type="match status" value="1"/>
</dbReference>
<dbReference type="GeneID" id="53316500"/>
<dbReference type="InterPro" id="IPR002347">
    <property type="entry name" value="SDR_fam"/>
</dbReference>
<feature type="domain" description="Ketoreductase" evidence="3">
    <location>
        <begin position="9"/>
        <end position="191"/>
    </location>
</feature>
<dbReference type="EMBL" id="CP014525">
    <property type="protein sequence ID" value="AMW34634.1"/>
    <property type="molecule type" value="Genomic_DNA"/>
</dbReference>
<keyword evidence="2" id="KW-0560">Oxidoreductase</keyword>
<dbReference type="GO" id="GO:0016616">
    <property type="term" value="F:oxidoreductase activity, acting on the CH-OH group of donors, NAD or NADP as acceptor"/>
    <property type="evidence" value="ECO:0007669"/>
    <property type="project" value="TreeGrafter"/>
</dbReference>
<evidence type="ECO:0000256" key="1">
    <source>
        <dbReference type="ARBA" id="ARBA00006484"/>
    </source>
</evidence>
<name>A0A143DD19_9PROT</name>
<dbReference type="GO" id="GO:0048038">
    <property type="term" value="F:quinone binding"/>
    <property type="evidence" value="ECO:0007669"/>
    <property type="project" value="TreeGrafter"/>
</dbReference>
<dbReference type="InterPro" id="IPR057326">
    <property type="entry name" value="KR_dom"/>
</dbReference>
<dbReference type="STRING" id="1549855.AY555_04955"/>
<comment type="similarity">
    <text evidence="1">Belongs to the short-chain dehydrogenases/reductases (SDR) family.</text>
</comment>
<dbReference type="KEGG" id="hjo:AY555_04955"/>
<dbReference type="PANTHER" id="PTHR42760">
    <property type="entry name" value="SHORT-CHAIN DEHYDROGENASES/REDUCTASES FAMILY MEMBER"/>
    <property type="match status" value="1"/>
</dbReference>
<dbReference type="RefSeq" id="WP_066134192.1">
    <property type="nucleotide sequence ID" value="NZ_CP014525.1"/>
</dbReference>
<evidence type="ECO:0000259" key="3">
    <source>
        <dbReference type="SMART" id="SM00822"/>
    </source>
</evidence>